<protein>
    <submittedName>
        <fullName evidence="1">Uncharacterized protein</fullName>
    </submittedName>
</protein>
<dbReference type="AlphaFoldDB" id="A0A6A4HH81"/>
<name>A0A6A4HH81_9AGAR</name>
<accession>A0A6A4HH81</accession>
<organism evidence="1 2">
    <name type="scientific">Gymnopus androsaceus JB14</name>
    <dbReference type="NCBI Taxonomy" id="1447944"/>
    <lineage>
        <taxon>Eukaryota</taxon>
        <taxon>Fungi</taxon>
        <taxon>Dikarya</taxon>
        <taxon>Basidiomycota</taxon>
        <taxon>Agaricomycotina</taxon>
        <taxon>Agaricomycetes</taxon>
        <taxon>Agaricomycetidae</taxon>
        <taxon>Agaricales</taxon>
        <taxon>Marasmiineae</taxon>
        <taxon>Omphalotaceae</taxon>
        <taxon>Gymnopus</taxon>
    </lineage>
</organism>
<gene>
    <name evidence="1" type="ORF">BT96DRAFT_110063</name>
</gene>
<evidence type="ECO:0000313" key="2">
    <source>
        <dbReference type="Proteomes" id="UP000799118"/>
    </source>
</evidence>
<reference evidence="1" key="1">
    <citation type="journal article" date="2019" name="Environ. Microbiol.">
        <title>Fungal ecological strategies reflected in gene transcription - a case study of two litter decomposers.</title>
        <authorList>
            <person name="Barbi F."/>
            <person name="Kohler A."/>
            <person name="Barry K."/>
            <person name="Baskaran P."/>
            <person name="Daum C."/>
            <person name="Fauchery L."/>
            <person name="Ihrmark K."/>
            <person name="Kuo A."/>
            <person name="LaButti K."/>
            <person name="Lipzen A."/>
            <person name="Morin E."/>
            <person name="Grigoriev I.V."/>
            <person name="Henrissat B."/>
            <person name="Lindahl B."/>
            <person name="Martin F."/>
        </authorList>
    </citation>
    <scope>NUCLEOTIDE SEQUENCE</scope>
    <source>
        <strain evidence="1">JB14</strain>
    </source>
</reference>
<keyword evidence="2" id="KW-1185">Reference proteome</keyword>
<dbReference type="EMBL" id="ML769512">
    <property type="protein sequence ID" value="KAE9396547.1"/>
    <property type="molecule type" value="Genomic_DNA"/>
</dbReference>
<dbReference type="Proteomes" id="UP000799118">
    <property type="component" value="Unassembled WGS sequence"/>
</dbReference>
<proteinExistence type="predicted"/>
<sequence>MRPGRKEVHLVPILEFPGLPKRQLFLLLCLLLDSYHIPRGEDTLVDLELDSPRLGSEGGPDTTRSQETLVGSSYGDFSYGEDSSDLPDVVIPMYLQEGVYHGPIHTYGQYGESIVRDSQRRSPKNLRNNQDIRRGLLAKMRKQRYYYNYGKMLQPELSMRRIERIWTALVSFHMVVN</sequence>
<evidence type="ECO:0000313" key="1">
    <source>
        <dbReference type="EMBL" id="KAE9396547.1"/>
    </source>
</evidence>